<keyword evidence="9" id="KW-1185">Reference proteome</keyword>
<name>A0ABD6A991_9EURY</name>
<feature type="compositionally biased region" description="Basic and acidic residues" evidence="6">
    <location>
        <begin position="240"/>
        <end position="271"/>
    </location>
</feature>
<dbReference type="InterPro" id="IPR051927">
    <property type="entry name" value="Zn_Chap_cDPG_Synth"/>
</dbReference>
<dbReference type="SUPFAM" id="SSF90002">
    <property type="entry name" value="Hypothetical protein YjiA, C-terminal domain"/>
    <property type="match status" value="1"/>
</dbReference>
<dbReference type="SUPFAM" id="SSF52540">
    <property type="entry name" value="P-loop containing nucleoside triphosphate hydrolases"/>
    <property type="match status" value="1"/>
</dbReference>
<evidence type="ECO:0000256" key="1">
    <source>
        <dbReference type="ARBA" id="ARBA00022741"/>
    </source>
</evidence>
<dbReference type="CDD" id="cd03112">
    <property type="entry name" value="CobW-like"/>
    <property type="match status" value="1"/>
</dbReference>
<dbReference type="RefSeq" id="WP_276303806.1">
    <property type="nucleotide sequence ID" value="NZ_CP119992.1"/>
</dbReference>
<dbReference type="Pfam" id="PF07683">
    <property type="entry name" value="CobW_C"/>
    <property type="match status" value="1"/>
</dbReference>
<evidence type="ECO:0000256" key="3">
    <source>
        <dbReference type="ARBA" id="ARBA00023186"/>
    </source>
</evidence>
<dbReference type="Gene3D" id="3.40.50.300">
    <property type="entry name" value="P-loop containing nucleotide triphosphate hydrolases"/>
    <property type="match status" value="1"/>
</dbReference>
<keyword evidence="2" id="KW-0378">Hydrolase</keyword>
<dbReference type="PANTHER" id="PTHR43603">
    <property type="entry name" value="COBW DOMAIN-CONTAINING PROTEIN DDB_G0274527"/>
    <property type="match status" value="1"/>
</dbReference>
<sequence>MNDGTPVTVLSGALGAGKTTTLKHLLEHADRRLAVLVNDVGEINIDAALVESRADGVAELSNGCICCDLRDDLEIEVSRLARERDFDHLVVESSGISEPAPVARLFTTGAASAAYELDTLATVVDAAAFRRTIADRKRETAEADGRVEDAEGDDGPRPLSELLVAQVECADVVVLNKCDLADEDALAETEELIRSLNPRARIVRTVHGDLEPGAIVGTGRFDLDTVSETDGWRRALEHAAHHRGEDEGHDHDDRADHDRTDHDHAEHDHAGHHPAARYGVDSFAYRRRRPFHPGRLAEVLEDLPPSVVRSKGLLWVAGRDDVSLHYGQAGPSSRVEVQGAWIASLDESRREMQRRMHPEVEWDEEHGDRQSQLVFIGTGMDEEAIVAALDESLVTDDEWDAGTYGENPFPDAGDDPLVLR</sequence>
<dbReference type="Gene3D" id="3.30.1220.10">
    <property type="entry name" value="CobW-like, C-terminal domain"/>
    <property type="match status" value="1"/>
</dbReference>
<dbReference type="GeneID" id="79316412"/>
<evidence type="ECO:0000256" key="6">
    <source>
        <dbReference type="SAM" id="MobiDB-lite"/>
    </source>
</evidence>
<dbReference type="GO" id="GO:0000166">
    <property type="term" value="F:nucleotide binding"/>
    <property type="evidence" value="ECO:0007669"/>
    <property type="project" value="UniProtKB-KW"/>
</dbReference>
<evidence type="ECO:0000256" key="5">
    <source>
        <dbReference type="ARBA" id="ARBA00049117"/>
    </source>
</evidence>
<feature type="region of interest" description="Disordered" evidence="6">
    <location>
        <begin position="398"/>
        <end position="420"/>
    </location>
</feature>
<dbReference type="SMART" id="SM00833">
    <property type="entry name" value="CobW_C"/>
    <property type="match status" value="1"/>
</dbReference>
<dbReference type="Proteomes" id="UP001596547">
    <property type="component" value="Unassembled WGS sequence"/>
</dbReference>
<evidence type="ECO:0000259" key="7">
    <source>
        <dbReference type="SMART" id="SM00833"/>
    </source>
</evidence>
<comment type="similarity">
    <text evidence="4">Belongs to the SIMIBI class G3E GTPase family. ZNG1 subfamily.</text>
</comment>
<dbReference type="Pfam" id="PF02492">
    <property type="entry name" value="cobW"/>
    <property type="match status" value="1"/>
</dbReference>
<comment type="caution">
    <text evidence="8">The sequence shown here is derived from an EMBL/GenBank/DDBJ whole genome shotgun (WGS) entry which is preliminary data.</text>
</comment>
<dbReference type="PANTHER" id="PTHR43603:SF1">
    <property type="entry name" value="ZINC-REGULATED GTPASE METALLOPROTEIN ACTIVATOR 1"/>
    <property type="match status" value="1"/>
</dbReference>
<dbReference type="EMBL" id="JBHTBF010000002">
    <property type="protein sequence ID" value="MFC7316935.1"/>
    <property type="molecule type" value="Genomic_DNA"/>
</dbReference>
<feature type="region of interest" description="Disordered" evidence="6">
    <location>
        <begin position="240"/>
        <end position="276"/>
    </location>
</feature>
<protein>
    <submittedName>
        <fullName evidence="8">GTP-binding protein</fullName>
    </submittedName>
</protein>
<gene>
    <name evidence="8" type="ORF">ACFQPE_09020</name>
</gene>
<feature type="domain" description="CobW C-terminal" evidence="7">
    <location>
        <begin position="280"/>
        <end position="393"/>
    </location>
</feature>
<accession>A0ABD6A991</accession>
<proteinExistence type="inferred from homology"/>
<evidence type="ECO:0000256" key="4">
    <source>
        <dbReference type="ARBA" id="ARBA00034320"/>
    </source>
</evidence>
<keyword evidence="1" id="KW-0547">Nucleotide-binding</keyword>
<reference evidence="8 9" key="1">
    <citation type="journal article" date="2019" name="Int. J. Syst. Evol. Microbiol.">
        <title>The Global Catalogue of Microorganisms (GCM) 10K type strain sequencing project: providing services to taxonomists for standard genome sequencing and annotation.</title>
        <authorList>
            <consortium name="The Broad Institute Genomics Platform"/>
            <consortium name="The Broad Institute Genome Sequencing Center for Infectious Disease"/>
            <person name="Wu L."/>
            <person name="Ma J."/>
        </authorList>
    </citation>
    <scope>NUCLEOTIDE SEQUENCE [LARGE SCALE GENOMIC DNA]</scope>
    <source>
        <strain evidence="8 9">PSR21</strain>
    </source>
</reference>
<dbReference type="InterPro" id="IPR036627">
    <property type="entry name" value="CobW-likC_sf"/>
</dbReference>
<dbReference type="AlphaFoldDB" id="A0ABD6A991"/>
<comment type="catalytic activity">
    <reaction evidence="5">
        <text>GTP + H2O = GDP + phosphate + H(+)</text>
        <dbReference type="Rhea" id="RHEA:19669"/>
        <dbReference type="ChEBI" id="CHEBI:15377"/>
        <dbReference type="ChEBI" id="CHEBI:15378"/>
        <dbReference type="ChEBI" id="CHEBI:37565"/>
        <dbReference type="ChEBI" id="CHEBI:43474"/>
        <dbReference type="ChEBI" id="CHEBI:58189"/>
    </reaction>
    <physiologicalReaction direction="left-to-right" evidence="5">
        <dbReference type="Rhea" id="RHEA:19670"/>
    </physiologicalReaction>
</comment>
<dbReference type="InterPro" id="IPR027417">
    <property type="entry name" value="P-loop_NTPase"/>
</dbReference>
<keyword evidence="3" id="KW-0143">Chaperone</keyword>
<evidence type="ECO:0000313" key="8">
    <source>
        <dbReference type="EMBL" id="MFC7316935.1"/>
    </source>
</evidence>
<organism evidence="8 9">
    <name type="scientific">Halomarina halobia</name>
    <dbReference type="NCBI Taxonomy" id="3033386"/>
    <lineage>
        <taxon>Archaea</taxon>
        <taxon>Methanobacteriati</taxon>
        <taxon>Methanobacteriota</taxon>
        <taxon>Stenosarchaea group</taxon>
        <taxon>Halobacteria</taxon>
        <taxon>Halobacteriales</taxon>
        <taxon>Natronomonadaceae</taxon>
        <taxon>Halomarina</taxon>
    </lineage>
</organism>
<dbReference type="GO" id="GO:0016787">
    <property type="term" value="F:hydrolase activity"/>
    <property type="evidence" value="ECO:0007669"/>
    <property type="project" value="UniProtKB-KW"/>
</dbReference>
<evidence type="ECO:0000256" key="2">
    <source>
        <dbReference type="ARBA" id="ARBA00022801"/>
    </source>
</evidence>
<dbReference type="InterPro" id="IPR003495">
    <property type="entry name" value="CobW/HypB/UreG_nucleotide-bd"/>
</dbReference>
<evidence type="ECO:0000313" key="9">
    <source>
        <dbReference type="Proteomes" id="UP001596547"/>
    </source>
</evidence>
<dbReference type="InterPro" id="IPR011629">
    <property type="entry name" value="CobW-like_C"/>
</dbReference>